<keyword evidence="2" id="KW-1185">Reference proteome</keyword>
<organism evidence="1 2">
    <name type="scientific">Devosia rhizoryzae</name>
    <dbReference type="NCBI Taxonomy" id="2774137"/>
    <lineage>
        <taxon>Bacteria</taxon>
        <taxon>Pseudomonadati</taxon>
        <taxon>Pseudomonadota</taxon>
        <taxon>Alphaproteobacteria</taxon>
        <taxon>Hyphomicrobiales</taxon>
        <taxon>Devosiaceae</taxon>
        <taxon>Devosia</taxon>
    </lineage>
</organism>
<evidence type="ECO:0000313" key="1">
    <source>
        <dbReference type="EMBL" id="QQR40237.1"/>
    </source>
</evidence>
<accession>A0ABX7C7K7</accession>
<dbReference type="EMBL" id="CP068046">
    <property type="protein sequence ID" value="QQR40237.1"/>
    <property type="molecule type" value="Genomic_DNA"/>
</dbReference>
<sequence>MKPHVTPIERAFELARSGQCRSTTEIKKALKSEGYMIETLTGATLLKQLRNTILAHGGGETINLPNA</sequence>
<protein>
    <submittedName>
        <fullName evidence="1">Uncharacterized protein</fullName>
    </submittedName>
</protein>
<dbReference type="Proteomes" id="UP000595857">
    <property type="component" value="Chromosome"/>
</dbReference>
<gene>
    <name evidence="1" type="ORF">JI748_04290</name>
</gene>
<proteinExistence type="predicted"/>
<dbReference type="RefSeq" id="WP_201635399.1">
    <property type="nucleotide sequence ID" value="NZ_CP068046.1"/>
</dbReference>
<reference evidence="1 2" key="1">
    <citation type="submission" date="2021-01" db="EMBL/GenBank/DDBJ databases">
        <title>Genome seq and assembly of Devosia sp. LEGU1.</title>
        <authorList>
            <person name="Chhetri G."/>
        </authorList>
    </citation>
    <scope>NUCLEOTIDE SEQUENCE [LARGE SCALE GENOMIC DNA]</scope>
    <source>
        <strain evidence="1 2">LEGU1</strain>
    </source>
</reference>
<evidence type="ECO:0000313" key="2">
    <source>
        <dbReference type="Proteomes" id="UP000595857"/>
    </source>
</evidence>
<name>A0ABX7C7K7_9HYPH</name>